<accession>A0ABP0CFZ7</accession>
<dbReference type="PANTHER" id="PTHR23329:SF1">
    <property type="entry name" value="TUFTELIN-INTERACTING PROTEIN 11"/>
    <property type="match status" value="1"/>
</dbReference>
<feature type="region of interest" description="Disordered" evidence="8">
    <location>
        <begin position="1"/>
        <end position="270"/>
    </location>
</feature>
<gene>
    <name evidence="10" type="ORF">SEUCBS140593_007552</name>
</gene>
<sequence length="1033" mass="114749">MEFSFQPPNYGRKGAGGADAYSSSDSDSDDDGNAYRMPATDPTETEFSEFQPRKRRRTGRDAKESAALGIFGSDSEDDHSSRRWKERKPLRKQGMSFVSSGQTAKAYDDNDDDNDEEEEDDEESEEDGRFGMSRAAKRAAGLKDDEDEKAAEEEDDYDDDASAGVGLRFGASSSGGLGSVPASFQSGSILSTNSKPTSRKPPPSFKPASTSSTADVDGRNPLGQGFVPSSAYEPTLHPQGQRTKEPSVVARPSAFSSKPGGRGGSSYNPKSFGARMMAKMGFVEGQGLGTEGQGRNIIIEANLRPQGVGLGAVREKSEKERQEEKRQARLRGEEVIDSEEEERKAKAAARKKKQAMLRGEGSGGTSGTSTPRRPKKKYMTMDEVKKAVPGLHIPEAFTPILDMTGPGRKMLTTSSGLMTPTSSAAAGGAAASPGSPGAEETAEQAESRKLARRAQSDFMAILEEWQSLQNRKAFAELQAQQERQELDTLETSLQGHKAMTGAFAQLSLQMDDEWLPRWDRTIAQLQVAAEAIPTSSLADMKDTLADISVAALHPILKQALDAWQSLDDPYQHLVDGLQSIQGLLGFGEAGKKLLEGSSEYKYDTLARPRKSKTATPYETMVYTLWLPVVSAAVRTWDVIHDTERMLALYEVWLPVLPDFVRAQLLEEIVRRLDEAVGKWEPKRRRNTSSSSQNLPHLWLFPWLPYLPARHLDPSGADGLVVKVKRKFRQLIDVWEFYRGVVPGLKQWKAVLRPKTSGSRDEWRPLVMAHVLPSMARYVRAQFRVDPRDQAPYLEVITGEFQWLVLLAPEMVGEVLVAELFPMWHEALYSLLTSSKTSLSLLGQWFQWWADEVFPEELRRLPSVAAEFERGLVMVNEALDMGVTATEGYDADRVRQFLAPPSKGPALKSSSSSSRHNGHHSSSHSHSHYKSRHDEKKATTSTTTPAAYAVPEEMSIRHYVEDWCENNDVQFIPERKKVHAEGRPLYRLTARGDSRGGVLVYFQGVRLYVETKKGPLEIRVDREEDWVKLQEMAH</sequence>
<feature type="compositionally biased region" description="Basic residues" evidence="8">
    <location>
        <begin position="346"/>
        <end position="355"/>
    </location>
</feature>
<dbReference type="EMBL" id="CAWUHD010000092">
    <property type="protein sequence ID" value="CAK7230326.1"/>
    <property type="molecule type" value="Genomic_DNA"/>
</dbReference>
<evidence type="ECO:0000256" key="2">
    <source>
        <dbReference type="ARBA" id="ARBA00010900"/>
    </source>
</evidence>
<proteinExistence type="inferred from homology"/>
<keyword evidence="5" id="KW-0508">mRNA splicing</keyword>
<organism evidence="10 11">
    <name type="scientific">Sporothrix eucalyptigena</name>
    <dbReference type="NCBI Taxonomy" id="1812306"/>
    <lineage>
        <taxon>Eukaryota</taxon>
        <taxon>Fungi</taxon>
        <taxon>Dikarya</taxon>
        <taxon>Ascomycota</taxon>
        <taxon>Pezizomycotina</taxon>
        <taxon>Sordariomycetes</taxon>
        <taxon>Sordariomycetidae</taxon>
        <taxon>Ophiostomatales</taxon>
        <taxon>Ophiostomataceae</taxon>
        <taxon>Sporothrix</taxon>
    </lineage>
</organism>
<feature type="coiled-coil region" evidence="7">
    <location>
        <begin position="465"/>
        <end position="499"/>
    </location>
</feature>
<evidence type="ECO:0000256" key="7">
    <source>
        <dbReference type="SAM" id="Coils"/>
    </source>
</evidence>
<protein>
    <recommendedName>
        <fullName evidence="9">G-patch domain-containing protein</fullName>
    </recommendedName>
</protein>
<keyword evidence="4" id="KW-0747">Spliceosome</keyword>
<evidence type="ECO:0000256" key="6">
    <source>
        <dbReference type="ARBA" id="ARBA00023242"/>
    </source>
</evidence>
<comment type="caution">
    <text evidence="10">The sequence shown here is derived from an EMBL/GenBank/DDBJ whole genome shotgun (WGS) entry which is preliminary data.</text>
</comment>
<evidence type="ECO:0000259" key="9">
    <source>
        <dbReference type="PROSITE" id="PS50174"/>
    </source>
</evidence>
<name>A0ABP0CFZ7_9PEZI</name>
<dbReference type="SMART" id="SM00443">
    <property type="entry name" value="G_patch"/>
    <property type="match status" value="1"/>
</dbReference>
<dbReference type="Pfam" id="PF12457">
    <property type="entry name" value="TIP_N"/>
    <property type="match status" value="1"/>
</dbReference>
<keyword evidence="3" id="KW-0507">mRNA processing</keyword>
<feature type="compositionally biased region" description="Basic residues" evidence="8">
    <location>
        <begin position="915"/>
        <end position="930"/>
    </location>
</feature>
<feature type="region of interest" description="Disordered" evidence="8">
    <location>
        <begin position="310"/>
        <end position="377"/>
    </location>
</feature>
<feature type="compositionally biased region" description="Low complexity" evidence="8">
    <location>
        <begin position="938"/>
        <end position="948"/>
    </location>
</feature>
<keyword evidence="7" id="KW-0175">Coiled coil</keyword>
<feature type="compositionally biased region" description="Low complexity" evidence="8">
    <location>
        <begin position="422"/>
        <end position="438"/>
    </location>
</feature>
<feature type="region of interest" description="Disordered" evidence="8">
    <location>
        <begin position="420"/>
        <end position="446"/>
    </location>
</feature>
<keyword evidence="6" id="KW-0539">Nucleus</keyword>
<dbReference type="PANTHER" id="PTHR23329">
    <property type="entry name" value="TUFTELIN-INTERACTING PROTEIN 11-RELATED"/>
    <property type="match status" value="1"/>
</dbReference>
<feature type="domain" description="G-patch" evidence="9">
    <location>
        <begin position="269"/>
        <end position="315"/>
    </location>
</feature>
<evidence type="ECO:0000313" key="10">
    <source>
        <dbReference type="EMBL" id="CAK7230326.1"/>
    </source>
</evidence>
<evidence type="ECO:0000313" key="11">
    <source>
        <dbReference type="Proteomes" id="UP001642482"/>
    </source>
</evidence>
<feature type="compositionally biased region" description="Acidic residues" evidence="8">
    <location>
        <begin position="144"/>
        <end position="161"/>
    </location>
</feature>
<evidence type="ECO:0000256" key="4">
    <source>
        <dbReference type="ARBA" id="ARBA00022728"/>
    </source>
</evidence>
<evidence type="ECO:0000256" key="1">
    <source>
        <dbReference type="ARBA" id="ARBA00004123"/>
    </source>
</evidence>
<dbReference type="Proteomes" id="UP001642482">
    <property type="component" value="Unassembled WGS sequence"/>
</dbReference>
<dbReference type="InterPro" id="IPR022783">
    <property type="entry name" value="GCFC_dom"/>
</dbReference>
<dbReference type="PROSITE" id="PS50174">
    <property type="entry name" value="G_PATCH"/>
    <property type="match status" value="1"/>
</dbReference>
<dbReference type="InterPro" id="IPR000467">
    <property type="entry name" value="G_patch_dom"/>
</dbReference>
<keyword evidence="11" id="KW-1185">Reference proteome</keyword>
<feature type="compositionally biased region" description="Basic and acidic residues" evidence="8">
    <location>
        <begin position="313"/>
        <end position="334"/>
    </location>
</feature>
<evidence type="ECO:0000256" key="5">
    <source>
        <dbReference type="ARBA" id="ARBA00023187"/>
    </source>
</evidence>
<dbReference type="InterPro" id="IPR045211">
    <property type="entry name" value="TFP11/STIP/Ntr1"/>
</dbReference>
<evidence type="ECO:0000256" key="8">
    <source>
        <dbReference type="SAM" id="MobiDB-lite"/>
    </source>
</evidence>
<reference evidence="10 11" key="1">
    <citation type="submission" date="2024-01" db="EMBL/GenBank/DDBJ databases">
        <authorList>
            <person name="Allen C."/>
            <person name="Tagirdzhanova G."/>
        </authorList>
    </citation>
    <scope>NUCLEOTIDE SEQUENCE [LARGE SCALE GENOMIC DNA]</scope>
</reference>
<comment type="subcellular location">
    <subcellularLocation>
        <location evidence="1">Nucleus</location>
    </subcellularLocation>
</comment>
<feature type="region of interest" description="Disordered" evidence="8">
    <location>
        <begin position="899"/>
        <end position="948"/>
    </location>
</feature>
<evidence type="ECO:0000256" key="3">
    <source>
        <dbReference type="ARBA" id="ARBA00022664"/>
    </source>
</evidence>
<feature type="compositionally biased region" description="Acidic residues" evidence="8">
    <location>
        <begin position="109"/>
        <end position="126"/>
    </location>
</feature>
<dbReference type="Pfam" id="PF07842">
    <property type="entry name" value="GCFC"/>
    <property type="match status" value="1"/>
</dbReference>
<feature type="compositionally biased region" description="Polar residues" evidence="8">
    <location>
        <begin position="182"/>
        <end position="196"/>
    </location>
</feature>
<dbReference type="InterPro" id="IPR022159">
    <property type="entry name" value="STIP/TFIP11_N"/>
</dbReference>
<comment type="similarity">
    <text evidence="2">Belongs to the TFP11/STIP family.</text>
</comment>
<dbReference type="Pfam" id="PF01585">
    <property type="entry name" value="G-patch"/>
    <property type="match status" value="1"/>
</dbReference>